<name>A0A7I8K647_SPIIN</name>
<dbReference type="Proteomes" id="UP000663760">
    <property type="component" value="Chromosome 3"/>
</dbReference>
<protein>
    <submittedName>
        <fullName evidence="2">Uncharacterized protein</fullName>
    </submittedName>
</protein>
<evidence type="ECO:0000313" key="2">
    <source>
        <dbReference type="EMBL" id="CAA7392959.1"/>
    </source>
</evidence>
<proteinExistence type="predicted"/>
<evidence type="ECO:0000256" key="1">
    <source>
        <dbReference type="SAM" id="MobiDB-lite"/>
    </source>
</evidence>
<organism evidence="2 4">
    <name type="scientific">Spirodela intermedia</name>
    <name type="common">Intermediate duckweed</name>
    <dbReference type="NCBI Taxonomy" id="51605"/>
    <lineage>
        <taxon>Eukaryota</taxon>
        <taxon>Viridiplantae</taxon>
        <taxon>Streptophyta</taxon>
        <taxon>Embryophyta</taxon>
        <taxon>Tracheophyta</taxon>
        <taxon>Spermatophyta</taxon>
        <taxon>Magnoliopsida</taxon>
        <taxon>Liliopsida</taxon>
        <taxon>Araceae</taxon>
        <taxon>Lemnoideae</taxon>
        <taxon>Spirodela</taxon>
    </lineage>
</organism>
<dbReference type="Proteomes" id="UP000663760">
    <property type="component" value="Unassembled WGS sequence"/>
</dbReference>
<evidence type="ECO:0000313" key="4">
    <source>
        <dbReference type="Proteomes" id="UP000663760"/>
    </source>
</evidence>
<keyword evidence="4" id="KW-1185">Reference proteome</keyword>
<accession>A0A7I8K647</accession>
<sequence length="39" mass="4298">MWPTEGGGKNRYGGKGERRRLGAGGSRQEMVGIIRSFNM</sequence>
<feature type="compositionally biased region" description="Gly residues" evidence="1">
    <location>
        <begin position="1"/>
        <end position="13"/>
    </location>
</feature>
<gene>
    <name evidence="2" type="ORF">SI8410_03003787</name>
    <name evidence="3" type="ORF">SI8410_UN001904</name>
</gene>
<dbReference type="AlphaFoldDB" id="A0A7I8K647"/>
<dbReference type="EMBL" id="CACVBZ020000002">
    <property type="protein sequence ID" value="CAB1184514.1"/>
    <property type="molecule type" value="Genomic_DNA"/>
</dbReference>
<reference evidence="2" key="1">
    <citation type="submission" date="2020-02" db="EMBL/GenBank/DDBJ databases">
        <authorList>
            <person name="Scholz U."/>
            <person name="Mascher M."/>
            <person name="Fiebig A."/>
        </authorList>
    </citation>
    <scope>NUCLEOTIDE SEQUENCE</scope>
</reference>
<feature type="region of interest" description="Disordered" evidence="1">
    <location>
        <begin position="1"/>
        <end position="27"/>
    </location>
</feature>
<evidence type="ECO:0000313" key="3">
    <source>
        <dbReference type="EMBL" id="CAB1184514.1"/>
    </source>
</evidence>
<dbReference type="EMBL" id="LR746266">
    <property type="protein sequence ID" value="CAA7392959.1"/>
    <property type="molecule type" value="Genomic_DNA"/>
</dbReference>